<dbReference type="AlphaFoldDB" id="A0AAE0ZYL6"/>
<proteinExistence type="predicted"/>
<reference evidence="1" key="1">
    <citation type="journal article" date="2023" name="G3 (Bethesda)">
        <title>A reference genome for the long-term kleptoplast-retaining sea slug Elysia crispata morphotype clarki.</title>
        <authorList>
            <person name="Eastman K.E."/>
            <person name="Pendleton A.L."/>
            <person name="Shaikh M.A."/>
            <person name="Suttiyut T."/>
            <person name="Ogas R."/>
            <person name="Tomko P."/>
            <person name="Gavelis G."/>
            <person name="Widhalm J.R."/>
            <person name="Wisecaver J.H."/>
        </authorList>
    </citation>
    <scope>NUCLEOTIDE SEQUENCE</scope>
    <source>
        <strain evidence="1">ECLA1</strain>
    </source>
</reference>
<evidence type="ECO:0000313" key="1">
    <source>
        <dbReference type="EMBL" id="KAK3777667.1"/>
    </source>
</evidence>
<organism evidence="1 2">
    <name type="scientific">Elysia crispata</name>
    <name type="common">lettuce slug</name>
    <dbReference type="NCBI Taxonomy" id="231223"/>
    <lineage>
        <taxon>Eukaryota</taxon>
        <taxon>Metazoa</taxon>
        <taxon>Spiralia</taxon>
        <taxon>Lophotrochozoa</taxon>
        <taxon>Mollusca</taxon>
        <taxon>Gastropoda</taxon>
        <taxon>Heterobranchia</taxon>
        <taxon>Euthyneura</taxon>
        <taxon>Panpulmonata</taxon>
        <taxon>Sacoglossa</taxon>
        <taxon>Placobranchoidea</taxon>
        <taxon>Plakobranchidae</taxon>
        <taxon>Elysia</taxon>
    </lineage>
</organism>
<accession>A0AAE0ZYL6</accession>
<protein>
    <submittedName>
        <fullName evidence="1">Uncharacterized protein</fullName>
    </submittedName>
</protein>
<dbReference type="Proteomes" id="UP001283361">
    <property type="component" value="Unassembled WGS sequence"/>
</dbReference>
<dbReference type="EMBL" id="JAWDGP010003066">
    <property type="protein sequence ID" value="KAK3777667.1"/>
    <property type="molecule type" value="Genomic_DNA"/>
</dbReference>
<sequence>MIISALRTPRQRLEISGYRASSRPTCEQLWSVHTLSPVLIRPGRVALTHRRGDGKSYETVAFDQDDCEGNKRL</sequence>
<name>A0AAE0ZYL6_9GAST</name>
<comment type="caution">
    <text evidence="1">The sequence shown here is derived from an EMBL/GenBank/DDBJ whole genome shotgun (WGS) entry which is preliminary data.</text>
</comment>
<evidence type="ECO:0000313" key="2">
    <source>
        <dbReference type="Proteomes" id="UP001283361"/>
    </source>
</evidence>
<gene>
    <name evidence="1" type="ORF">RRG08_021778</name>
</gene>
<keyword evidence="2" id="KW-1185">Reference proteome</keyword>